<evidence type="ECO:0000256" key="8">
    <source>
        <dbReference type="ARBA" id="ARBA00031423"/>
    </source>
</evidence>
<dbReference type="RefSeq" id="WP_070078363.1">
    <property type="nucleotide sequence ID" value="NZ_CP017415.1"/>
</dbReference>
<evidence type="ECO:0000256" key="7">
    <source>
        <dbReference type="ARBA" id="ARBA00023277"/>
    </source>
</evidence>
<protein>
    <recommendedName>
        <fullName evidence="4 10">4-alpha-glucanotransferase</fullName>
        <ecNumber evidence="3 10">2.4.1.25</ecNumber>
    </recommendedName>
    <alternativeName>
        <fullName evidence="8 10">Amylomaltase</fullName>
    </alternativeName>
    <alternativeName>
        <fullName evidence="9 10">Disproportionating enzyme</fullName>
    </alternativeName>
</protein>
<accession>A0A1D8INE4</accession>
<name>A0A1D8INE4_9GAMM</name>
<dbReference type="EMBL" id="CP017415">
    <property type="protein sequence ID" value="AOU97987.1"/>
    <property type="molecule type" value="Genomic_DNA"/>
</dbReference>
<evidence type="ECO:0000256" key="2">
    <source>
        <dbReference type="ARBA" id="ARBA00005684"/>
    </source>
</evidence>
<proteinExistence type="inferred from homology"/>
<evidence type="ECO:0000313" key="12">
    <source>
        <dbReference type="Proteomes" id="UP000095401"/>
    </source>
</evidence>
<keyword evidence="6 10" id="KW-0808">Transferase</keyword>
<evidence type="ECO:0000313" key="11">
    <source>
        <dbReference type="EMBL" id="AOU97987.1"/>
    </source>
</evidence>
<dbReference type="EC" id="2.4.1.25" evidence="3 10"/>
<keyword evidence="7 10" id="KW-0119">Carbohydrate metabolism</keyword>
<evidence type="ECO:0000256" key="3">
    <source>
        <dbReference type="ARBA" id="ARBA00012560"/>
    </source>
</evidence>
<dbReference type="CDD" id="cd00551">
    <property type="entry name" value="AmyAc_family"/>
    <property type="match status" value="1"/>
</dbReference>
<comment type="catalytic activity">
    <reaction evidence="1 10">
        <text>Transfers a segment of a (1-&gt;4)-alpha-D-glucan to a new position in an acceptor, which may be glucose or a (1-&gt;4)-alpha-D-glucan.</text>
        <dbReference type="EC" id="2.4.1.25"/>
    </reaction>
</comment>
<gene>
    <name evidence="11" type="ORF">BI364_08425</name>
</gene>
<evidence type="ECO:0000256" key="9">
    <source>
        <dbReference type="ARBA" id="ARBA00031501"/>
    </source>
</evidence>
<dbReference type="SUPFAM" id="SSF51445">
    <property type="entry name" value="(Trans)glycosidases"/>
    <property type="match status" value="1"/>
</dbReference>
<organism evidence="11 12">
    <name type="scientific">Acidihalobacter yilgarnensis</name>
    <dbReference type="NCBI Taxonomy" id="2819280"/>
    <lineage>
        <taxon>Bacteria</taxon>
        <taxon>Pseudomonadati</taxon>
        <taxon>Pseudomonadota</taxon>
        <taxon>Gammaproteobacteria</taxon>
        <taxon>Chromatiales</taxon>
        <taxon>Ectothiorhodospiraceae</taxon>
        <taxon>Acidihalobacter</taxon>
    </lineage>
</organism>
<evidence type="ECO:0000256" key="5">
    <source>
        <dbReference type="ARBA" id="ARBA00022676"/>
    </source>
</evidence>
<dbReference type="PANTHER" id="PTHR32438:SF5">
    <property type="entry name" value="4-ALPHA-GLUCANOTRANSFERASE DPE1, CHLOROPLASTIC_AMYLOPLASTIC"/>
    <property type="match status" value="1"/>
</dbReference>
<dbReference type="KEGG" id="aprs:BI364_08425"/>
<dbReference type="AlphaFoldDB" id="A0A1D8INE4"/>
<evidence type="ECO:0000256" key="10">
    <source>
        <dbReference type="RuleBase" id="RU361207"/>
    </source>
</evidence>
<dbReference type="GO" id="GO:0004134">
    <property type="term" value="F:4-alpha-glucanotransferase activity"/>
    <property type="evidence" value="ECO:0007669"/>
    <property type="project" value="UniProtKB-EC"/>
</dbReference>
<dbReference type="NCBIfam" id="TIGR00217">
    <property type="entry name" value="malQ"/>
    <property type="match status" value="1"/>
</dbReference>
<evidence type="ECO:0000256" key="4">
    <source>
        <dbReference type="ARBA" id="ARBA00020295"/>
    </source>
</evidence>
<dbReference type="Pfam" id="PF02446">
    <property type="entry name" value="Glyco_hydro_77"/>
    <property type="match status" value="1"/>
</dbReference>
<dbReference type="InterPro" id="IPR003385">
    <property type="entry name" value="Glyco_hydro_77"/>
</dbReference>
<dbReference type="InterPro" id="IPR017853">
    <property type="entry name" value="GH"/>
</dbReference>
<evidence type="ECO:0000256" key="6">
    <source>
        <dbReference type="ARBA" id="ARBA00022679"/>
    </source>
</evidence>
<sequence>MTGQRDQGCERVSPVLGARSAGVLLHPTSLPGEGDTGDFGAEAYHFVDLLSAAGIGVWQVLPLNEVHDDGSPYQCQSAHAGDSRLINFQQVSAEYGIAPSVEDRIALLDSAIAQLARLPAEHGERYRAFRSRHAYWLEDFALYRAIRRTHDEQPWWAWPVPLRDRDPTALEEVRVSLHDAIERCCFTQFLFFEQWRRLRAYANDRGIRLFGDMPIFVAHDSADVWVHRHLFDLDNAGHALSRSGVPPDYFSATGQLWGNPLYRWDRMAETDFSWWKERLEAQLELYDFLRVDHFRGFQACWSIPMGEETAMNGQWVEVPGRALFESLLEHFGQLPIVAEDLGVITEPVVALRDDFELPGMRILQFAFDSDALNPYLPHNHARNCVVYTGTHDNDTTLGWFEKCPEEVQAHVLAYLGEPSEGMPAALVRCAFASVAQLTVVPMQDLLMLDTTHRMNTPGTCSPDNWRWRFTWSMCPDTLASKVRAWCDMYGRLAH</sequence>
<dbReference type="PANTHER" id="PTHR32438">
    <property type="entry name" value="4-ALPHA-GLUCANOTRANSFERASE DPE1, CHLOROPLASTIC/AMYLOPLASTIC"/>
    <property type="match status" value="1"/>
</dbReference>
<keyword evidence="5 10" id="KW-0328">Glycosyltransferase</keyword>
<dbReference type="NCBIfam" id="NF011080">
    <property type="entry name" value="PRK14508.1-3"/>
    <property type="match status" value="1"/>
</dbReference>
<evidence type="ECO:0000256" key="1">
    <source>
        <dbReference type="ARBA" id="ARBA00000439"/>
    </source>
</evidence>
<dbReference type="Proteomes" id="UP000095401">
    <property type="component" value="Chromosome"/>
</dbReference>
<dbReference type="GO" id="GO:0005975">
    <property type="term" value="P:carbohydrate metabolic process"/>
    <property type="evidence" value="ECO:0007669"/>
    <property type="project" value="InterPro"/>
</dbReference>
<reference evidence="12" key="1">
    <citation type="submission" date="2016-09" db="EMBL/GenBank/DDBJ databases">
        <title>Acidihalobacter prosperus F5.</title>
        <authorList>
            <person name="Khaleque H.N."/>
            <person name="Ramsay J.P."/>
            <person name="Kaksonen A.H."/>
            <person name="Boxall N.J."/>
            <person name="Watkin E.L.J."/>
        </authorList>
    </citation>
    <scope>NUCLEOTIDE SEQUENCE [LARGE SCALE GENOMIC DNA]</scope>
    <source>
        <strain evidence="12">F5</strain>
    </source>
</reference>
<comment type="similarity">
    <text evidence="2 10">Belongs to the disproportionating enzyme family.</text>
</comment>
<dbReference type="Gene3D" id="3.20.20.80">
    <property type="entry name" value="Glycosidases"/>
    <property type="match status" value="1"/>
</dbReference>
<keyword evidence="12" id="KW-1185">Reference proteome</keyword>